<accession>A0A7J6PLA5</accession>
<organism evidence="2 3">
    <name type="scientific">Perkinsus olseni</name>
    <name type="common">Perkinsus atlanticus</name>
    <dbReference type="NCBI Taxonomy" id="32597"/>
    <lineage>
        <taxon>Eukaryota</taxon>
        <taxon>Sar</taxon>
        <taxon>Alveolata</taxon>
        <taxon>Perkinsozoa</taxon>
        <taxon>Perkinsea</taxon>
        <taxon>Perkinsida</taxon>
        <taxon>Perkinsidae</taxon>
        <taxon>Perkinsus</taxon>
    </lineage>
</organism>
<feature type="chain" id="PRO_5029878938" evidence="1">
    <location>
        <begin position="20"/>
        <end position="143"/>
    </location>
</feature>
<reference evidence="2 3" key="1">
    <citation type="submission" date="2020-04" db="EMBL/GenBank/DDBJ databases">
        <title>Perkinsus olseni comparative genomics.</title>
        <authorList>
            <person name="Bogema D.R."/>
        </authorList>
    </citation>
    <scope>NUCLEOTIDE SEQUENCE [LARGE SCALE GENOMIC DNA]</scope>
    <source>
        <strain evidence="2">00978-12</strain>
    </source>
</reference>
<evidence type="ECO:0000313" key="2">
    <source>
        <dbReference type="EMBL" id="KAF4696271.1"/>
    </source>
</evidence>
<name>A0A7J6PLA5_PEROL</name>
<dbReference type="OrthoDB" id="10273223at2759"/>
<keyword evidence="1" id="KW-0732">Signal</keyword>
<feature type="signal peptide" evidence="1">
    <location>
        <begin position="1"/>
        <end position="19"/>
    </location>
</feature>
<protein>
    <submittedName>
        <fullName evidence="2">Uncharacterized protein</fullName>
    </submittedName>
</protein>
<dbReference type="AlphaFoldDB" id="A0A7J6PLA5"/>
<sequence length="143" mass="16090">MYLRLSSLYLIFVVAECDSEVFLGYKEDYSGRLGAPIDKTYALNTSSSKEPLIQRFKFTSQQSGRVFITAIKGRLRKGQYDCGYNIANGSNNVTLMDPCRQVVQDSNGYYGDSFLSGCYMSSNNQFLNVPTATVGYDLYQLEK</sequence>
<comment type="caution">
    <text evidence="2">The sequence shown here is derived from an EMBL/GenBank/DDBJ whole genome shotgun (WGS) entry which is preliminary data.</text>
</comment>
<evidence type="ECO:0000256" key="1">
    <source>
        <dbReference type="SAM" id="SignalP"/>
    </source>
</evidence>
<dbReference type="Proteomes" id="UP000541610">
    <property type="component" value="Unassembled WGS sequence"/>
</dbReference>
<gene>
    <name evidence="2" type="ORF">FOZ60_001395</name>
</gene>
<proteinExistence type="predicted"/>
<evidence type="ECO:0000313" key="3">
    <source>
        <dbReference type="Proteomes" id="UP000541610"/>
    </source>
</evidence>
<dbReference type="EMBL" id="JABANP010000012">
    <property type="protein sequence ID" value="KAF4696271.1"/>
    <property type="molecule type" value="Genomic_DNA"/>
</dbReference>